<dbReference type="InterPro" id="IPR040676">
    <property type="entry name" value="DUF5641"/>
</dbReference>
<gene>
    <name evidence="2" type="ORF">NQ318_023661</name>
</gene>
<comment type="caution">
    <text evidence="2">The sequence shown here is derived from an EMBL/GenBank/DDBJ whole genome shotgun (WGS) entry which is preliminary data.</text>
</comment>
<evidence type="ECO:0000313" key="3">
    <source>
        <dbReference type="Proteomes" id="UP001162162"/>
    </source>
</evidence>
<dbReference type="PANTHER" id="PTHR47331">
    <property type="entry name" value="PHD-TYPE DOMAIN-CONTAINING PROTEIN"/>
    <property type="match status" value="1"/>
</dbReference>
<dbReference type="Proteomes" id="UP001162162">
    <property type="component" value="Unassembled WGS sequence"/>
</dbReference>
<keyword evidence="3" id="KW-1185">Reference proteome</keyword>
<evidence type="ECO:0000313" key="2">
    <source>
        <dbReference type="EMBL" id="KAJ8941695.1"/>
    </source>
</evidence>
<dbReference type="AlphaFoldDB" id="A0AAV8XSR8"/>
<organism evidence="2 3">
    <name type="scientific">Aromia moschata</name>
    <dbReference type="NCBI Taxonomy" id="1265417"/>
    <lineage>
        <taxon>Eukaryota</taxon>
        <taxon>Metazoa</taxon>
        <taxon>Ecdysozoa</taxon>
        <taxon>Arthropoda</taxon>
        <taxon>Hexapoda</taxon>
        <taxon>Insecta</taxon>
        <taxon>Pterygota</taxon>
        <taxon>Neoptera</taxon>
        <taxon>Endopterygota</taxon>
        <taxon>Coleoptera</taxon>
        <taxon>Polyphaga</taxon>
        <taxon>Cucujiformia</taxon>
        <taxon>Chrysomeloidea</taxon>
        <taxon>Cerambycidae</taxon>
        <taxon>Cerambycinae</taxon>
        <taxon>Callichromatini</taxon>
        <taxon>Aromia</taxon>
    </lineage>
</organism>
<name>A0AAV8XSR8_9CUCU</name>
<reference evidence="2" key="1">
    <citation type="journal article" date="2023" name="Insect Mol. Biol.">
        <title>Genome sequencing provides insights into the evolution of gene families encoding plant cell wall-degrading enzymes in longhorned beetles.</title>
        <authorList>
            <person name="Shin N.R."/>
            <person name="Okamura Y."/>
            <person name="Kirsch R."/>
            <person name="Pauchet Y."/>
        </authorList>
    </citation>
    <scope>NUCLEOTIDE SEQUENCE</scope>
    <source>
        <strain evidence="2">AMC_N1</strain>
    </source>
</reference>
<sequence length="168" mass="19726">MYRLKSQRPLQRTFKKLTPFLDKLGVLRVGGRLSNSYFSFSQRHPCLLPSKHRLVVIIIDHTHKVFLHPGAQTLHSFTRMHQDFWRRWHREYLHTLLQRSKWLDSSVPIEIGTLILLKDELSPPQTWHIGRVECVHPGRDNVTRMVTVRTARGNLKRPVSKVCPLPSN</sequence>
<evidence type="ECO:0000259" key="1">
    <source>
        <dbReference type="Pfam" id="PF18701"/>
    </source>
</evidence>
<dbReference type="EMBL" id="JAPWTK010000358">
    <property type="protein sequence ID" value="KAJ8941695.1"/>
    <property type="molecule type" value="Genomic_DNA"/>
</dbReference>
<accession>A0AAV8XSR8</accession>
<dbReference type="Pfam" id="PF18701">
    <property type="entry name" value="DUF5641"/>
    <property type="match status" value="1"/>
</dbReference>
<protein>
    <recommendedName>
        <fullName evidence="1">DUF5641 domain-containing protein</fullName>
    </recommendedName>
</protein>
<feature type="domain" description="DUF5641" evidence="1">
    <location>
        <begin position="76"/>
        <end position="165"/>
    </location>
</feature>
<dbReference type="PANTHER" id="PTHR47331:SF1">
    <property type="entry name" value="GAG-LIKE PROTEIN"/>
    <property type="match status" value="1"/>
</dbReference>
<proteinExistence type="predicted"/>